<evidence type="ECO:0000313" key="4">
    <source>
        <dbReference type="Proteomes" id="UP000231019"/>
    </source>
</evidence>
<dbReference type="PANTHER" id="PTHR43861">
    <property type="entry name" value="TRANS-ACONITATE 2-METHYLTRANSFERASE-RELATED"/>
    <property type="match status" value="1"/>
</dbReference>
<reference evidence="3 4" key="1">
    <citation type="submission" date="2017-09" db="EMBL/GenBank/DDBJ databases">
        <title>Depth-based differentiation of microbial function through sediment-hosted aquifers and enrichment of novel symbionts in the deep terrestrial subsurface.</title>
        <authorList>
            <person name="Probst A.J."/>
            <person name="Ladd B."/>
            <person name="Jarett J.K."/>
            <person name="Geller-Mcgrath D.E."/>
            <person name="Sieber C.M."/>
            <person name="Emerson J.B."/>
            <person name="Anantharaman K."/>
            <person name="Thomas B.C."/>
            <person name="Malmstrom R."/>
            <person name="Stieglmeier M."/>
            <person name="Klingl A."/>
            <person name="Woyke T."/>
            <person name="Ryan C.M."/>
            <person name="Banfield J.F."/>
        </authorList>
    </citation>
    <scope>NUCLEOTIDE SEQUENCE [LARGE SCALE GENOMIC DNA]</scope>
    <source>
        <strain evidence="3">CG17_big_fil_post_rev_8_21_14_2_50_48_46</strain>
    </source>
</reference>
<accession>A0A2M7G9A4</accession>
<protein>
    <submittedName>
        <fullName evidence="3">SAM-dependent methyltransferase</fullName>
    </submittedName>
</protein>
<feature type="domain" description="Methyltransferase" evidence="2">
    <location>
        <begin position="42"/>
        <end position="128"/>
    </location>
</feature>
<dbReference type="GO" id="GO:0032259">
    <property type="term" value="P:methylation"/>
    <property type="evidence" value="ECO:0007669"/>
    <property type="project" value="UniProtKB-KW"/>
</dbReference>
<dbReference type="EMBL" id="PFFQ01000012">
    <property type="protein sequence ID" value="PIW18434.1"/>
    <property type="molecule type" value="Genomic_DNA"/>
</dbReference>
<dbReference type="GO" id="GO:0008168">
    <property type="term" value="F:methyltransferase activity"/>
    <property type="evidence" value="ECO:0007669"/>
    <property type="project" value="UniProtKB-KW"/>
</dbReference>
<proteinExistence type="predicted"/>
<sequence>MQNFWNQRFSEPEFVYGREPNAFFKEMLEGLTPGKLLLPAEGQGRNAVYAAQKGWAVTAFDNAEVGRERALAWAAENEVSIEYLHVGYEDSAFDGEQFDAIALIYAHMPAALRTAFHQKLQAWLKPGGHLIVECFSPHQLNYPSGGPKQAEMLVHAHELREDFNCFNFLSLVEGEIELKEGAYHQGAAHVVRCLARKP</sequence>
<dbReference type="PANTHER" id="PTHR43861:SF3">
    <property type="entry name" value="PUTATIVE (AFU_ORTHOLOGUE AFUA_2G14390)-RELATED"/>
    <property type="match status" value="1"/>
</dbReference>
<dbReference type="Gene3D" id="3.40.50.150">
    <property type="entry name" value="Vaccinia Virus protein VP39"/>
    <property type="match status" value="1"/>
</dbReference>
<dbReference type="SUPFAM" id="SSF53335">
    <property type="entry name" value="S-adenosyl-L-methionine-dependent methyltransferases"/>
    <property type="match status" value="1"/>
</dbReference>
<comment type="caution">
    <text evidence="3">The sequence shown here is derived from an EMBL/GenBank/DDBJ whole genome shotgun (WGS) entry which is preliminary data.</text>
</comment>
<dbReference type="Proteomes" id="UP000231019">
    <property type="component" value="Unassembled WGS sequence"/>
</dbReference>
<keyword evidence="1 3" id="KW-0808">Transferase</keyword>
<name>A0A2M7G9A4_9BACT</name>
<evidence type="ECO:0000313" key="3">
    <source>
        <dbReference type="EMBL" id="PIW18434.1"/>
    </source>
</evidence>
<organism evidence="3 4">
    <name type="scientific">bacterium (Candidatus Blackallbacteria) CG17_big_fil_post_rev_8_21_14_2_50_48_46</name>
    <dbReference type="NCBI Taxonomy" id="2014261"/>
    <lineage>
        <taxon>Bacteria</taxon>
        <taxon>Candidatus Blackallbacteria</taxon>
    </lineage>
</organism>
<keyword evidence="3" id="KW-0489">Methyltransferase</keyword>
<dbReference type="Pfam" id="PF13649">
    <property type="entry name" value="Methyltransf_25"/>
    <property type="match status" value="1"/>
</dbReference>
<dbReference type="InterPro" id="IPR041698">
    <property type="entry name" value="Methyltransf_25"/>
</dbReference>
<dbReference type="InterPro" id="IPR029063">
    <property type="entry name" value="SAM-dependent_MTases_sf"/>
</dbReference>
<evidence type="ECO:0000259" key="2">
    <source>
        <dbReference type="Pfam" id="PF13649"/>
    </source>
</evidence>
<gene>
    <name evidence="3" type="ORF">COW36_03855</name>
</gene>
<dbReference type="AlphaFoldDB" id="A0A2M7G9A4"/>
<evidence type="ECO:0000256" key="1">
    <source>
        <dbReference type="ARBA" id="ARBA00022679"/>
    </source>
</evidence>
<dbReference type="CDD" id="cd02440">
    <property type="entry name" value="AdoMet_MTases"/>
    <property type="match status" value="1"/>
</dbReference>